<dbReference type="GO" id="GO:0043657">
    <property type="term" value="C:host cell"/>
    <property type="evidence" value="ECO:0007669"/>
    <property type="project" value="UniProtKB-SubCell"/>
</dbReference>
<feature type="region of interest" description="Disordered" evidence="14">
    <location>
        <begin position="224"/>
        <end position="279"/>
    </location>
</feature>
<evidence type="ECO:0000256" key="10">
    <source>
        <dbReference type="ARBA" id="ARBA00023274"/>
    </source>
</evidence>
<dbReference type="CDD" id="cd21595">
    <property type="entry name" value="CoV_N-CTD"/>
    <property type="match status" value="1"/>
</dbReference>
<dbReference type="InterPro" id="IPR037195">
    <property type="entry name" value="Nucleocapsid_N"/>
</dbReference>
<feature type="compositionally biased region" description="Low complexity" evidence="14">
    <location>
        <begin position="236"/>
        <end position="250"/>
    </location>
</feature>
<keyword evidence="2 12" id="KW-0597">Phosphoprotein</keyword>
<dbReference type="PROSITE" id="PS51929">
    <property type="entry name" value="COV_N_CTD"/>
    <property type="match status" value="1"/>
</dbReference>
<feature type="region of interest" description="Disordered" evidence="14">
    <location>
        <begin position="109"/>
        <end position="210"/>
    </location>
</feature>
<evidence type="ECO:0000256" key="4">
    <source>
        <dbReference type="ARBA" id="ARBA00022812"/>
    </source>
</evidence>
<dbReference type="GO" id="GO:1990904">
    <property type="term" value="C:ribonucleoprotein complex"/>
    <property type="evidence" value="ECO:0007669"/>
    <property type="project" value="UniProtKB-KW"/>
</dbReference>
<keyword evidence="8 11" id="KW-0543">Viral nucleoprotein</keyword>
<proteinExistence type="inferred from homology"/>
<evidence type="ECO:0000256" key="11">
    <source>
        <dbReference type="PIRNR" id="PIRNR003888"/>
    </source>
</evidence>
<feature type="compositionally biased region" description="Low complexity" evidence="14">
    <location>
        <begin position="145"/>
        <end position="173"/>
    </location>
</feature>
<evidence type="ECO:0000256" key="14">
    <source>
        <dbReference type="SAM" id="MobiDB-lite"/>
    </source>
</evidence>
<organism evidence="17">
    <name type="scientific">Bat Coronavirus MlGX17</name>
    <dbReference type="NCBI Taxonomy" id="3018850"/>
    <lineage>
        <taxon>Viruses</taxon>
        <taxon>Riboviria</taxon>
        <taxon>Orthornavirae</taxon>
        <taxon>Pisuviricota</taxon>
        <taxon>Pisoniviricetes</taxon>
        <taxon>Nidovirales</taxon>
        <taxon>Cornidovirineae</taxon>
        <taxon>Coronaviridae</taxon>
        <taxon>Orthocoronavirinae</taxon>
    </lineage>
</organism>
<evidence type="ECO:0000256" key="13">
    <source>
        <dbReference type="PROSITE-ProRule" id="PRU01276"/>
    </source>
</evidence>
<feature type="compositionally biased region" description="Low complexity" evidence="14">
    <location>
        <begin position="181"/>
        <end position="200"/>
    </location>
</feature>
<protein>
    <recommendedName>
        <fullName evidence="11">Nucleoprotein</fullName>
    </recommendedName>
</protein>
<feature type="domain" description="CoV N CTD" evidence="16">
    <location>
        <begin position="259"/>
        <end position="373"/>
    </location>
</feature>
<sequence>MASVNFQGRGRRQRIPYSHYAPLRVTDEKPLFKVLANDAVPQGLSGVKKDQQIGYWNEQVRWRMRRGERVELPSNWHFYYLGTGPHSEVPFRKRTEGVYWVALAGSKTEPTNLGERKPSVKPIEPEFKSGLPSNVEVVEPTTPQNSRANSRSRSRGPQSRNSSNSRSDSQSRNNNKKDQNRSQSNRNQSKGRNQSSNRNQSNDRDSGSSKDDLIAAVKEALQSLGIGQNPEKPKQQQKQQAKSSNKSGKNTPKAKSRSNSASRPEQKDKPEWRRTPIGDDNVEVCFGQRGGFRNFGSAEMVEKGVQASGYAQMASLVPTPAALLFGGNVAVKELAGDFEITYTYKMTVPKDDPNLALFLAQVDAYKNGSAKPQRVKKQKRAKSPAPPAQAEGNLPNDQEGEEPIYDDVANVRNQESGEGTQFEMVNEVFANDTSSSTA</sequence>
<feature type="region of interest" description="Disordered" evidence="14">
    <location>
        <begin position="369"/>
        <end position="438"/>
    </location>
</feature>
<dbReference type="CDD" id="cd21554">
    <property type="entry name" value="CoV_N-NTD"/>
    <property type="match status" value="1"/>
</dbReference>
<keyword evidence="10 13" id="KW-0687">Ribonucleoprotein</keyword>
<evidence type="ECO:0000256" key="8">
    <source>
        <dbReference type="ARBA" id="ARBA00023086"/>
    </source>
</evidence>
<reference evidence="17" key="1">
    <citation type="submission" date="2023-01" db="EMBL/GenBank/DDBJ databases">
        <title>Panoramic Analysis of Coronaviruses Carried by Representative Bat Species in Southern China to Better Understand the Coronavirus Sphere.</title>
        <authorList>
            <person name="Han Y."/>
            <person name="Xu P."/>
            <person name="Wang Y."/>
            <person name="Zhao W."/>
            <person name="Wang J."/>
            <person name="Jin Q."/>
            <person name="Wu Z."/>
        </authorList>
    </citation>
    <scope>NUCLEOTIDE SEQUENCE</scope>
    <source>
        <strain evidence="17">BtMl-AlphaCoV/GX2017-Q193</strain>
    </source>
</reference>
<keyword evidence="5 11" id="KW-0946">Virion</keyword>
<evidence type="ECO:0000256" key="9">
    <source>
        <dbReference type="ARBA" id="ARBA00023163"/>
    </source>
</evidence>
<keyword evidence="4" id="KW-1040">Host Golgi apparatus</keyword>
<dbReference type="PROSITE" id="PS51928">
    <property type="entry name" value="COV_N_NTD"/>
    <property type="match status" value="1"/>
</dbReference>
<feature type="compositionally biased region" description="Basic residues" evidence="14">
    <location>
        <begin position="373"/>
        <end position="382"/>
    </location>
</feature>
<accession>A0AA49ICS0</accession>
<dbReference type="EMBL" id="OQ175213">
    <property type="protein sequence ID" value="WCC62857.1"/>
    <property type="molecule type" value="Genomic_RNA"/>
</dbReference>
<evidence type="ECO:0000259" key="16">
    <source>
        <dbReference type="PROSITE" id="PS51929"/>
    </source>
</evidence>
<dbReference type="SUPFAM" id="SSF110304">
    <property type="entry name" value="Coronavirus RNA-binding domain"/>
    <property type="match status" value="1"/>
</dbReference>
<evidence type="ECO:0000256" key="7">
    <source>
        <dbReference type="ARBA" id="ARBA00023015"/>
    </source>
</evidence>
<evidence type="ECO:0000256" key="5">
    <source>
        <dbReference type="ARBA" id="ARBA00022844"/>
    </source>
</evidence>
<dbReference type="HAMAP" id="MF_04095">
    <property type="entry name" value="ALPHA_CORONA_NCAP"/>
    <property type="match status" value="1"/>
</dbReference>
<dbReference type="SUPFAM" id="SSF103068">
    <property type="entry name" value="Nucleocapsid protein dimerization domain"/>
    <property type="match status" value="1"/>
</dbReference>
<dbReference type="InterPro" id="IPR044345">
    <property type="entry name" value="N_prot_N_CoV"/>
</dbReference>
<evidence type="ECO:0000256" key="3">
    <source>
        <dbReference type="ARBA" id="ARBA00022765"/>
    </source>
</evidence>
<evidence type="ECO:0000256" key="12">
    <source>
        <dbReference type="PIRSR" id="PIRSR003888-1"/>
    </source>
</evidence>
<keyword evidence="3" id="KW-0013">ADP-ribosylation</keyword>
<keyword evidence="6 11" id="KW-0694">RNA-binding</keyword>
<name>A0AA49ICS0_9NIDO</name>
<dbReference type="GO" id="GO:0019013">
    <property type="term" value="C:viral nucleocapsid"/>
    <property type="evidence" value="ECO:0007669"/>
    <property type="project" value="UniProtKB-UniRule"/>
</dbReference>
<feature type="domain" description="CoV N NTD" evidence="15">
    <location>
        <begin position="15"/>
        <end position="139"/>
    </location>
</feature>
<keyword evidence="7" id="KW-0805">Transcription regulation</keyword>
<feature type="compositionally biased region" description="Basic and acidic residues" evidence="14">
    <location>
        <begin position="201"/>
        <end position="210"/>
    </location>
</feature>
<dbReference type="InterPro" id="IPR044344">
    <property type="entry name" value="N_prot_C_CoV"/>
</dbReference>
<feature type="compositionally biased region" description="Basic and acidic residues" evidence="14">
    <location>
        <begin position="114"/>
        <end position="127"/>
    </location>
</feature>
<evidence type="ECO:0000256" key="6">
    <source>
        <dbReference type="ARBA" id="ARBA00022884"/>
    </source>
</evidence>
<dbReference type="PIRSF" id="PIRSF003888">
    <property type="entry name" value="Corona_nucleocap"/>
    <property type="match status" value="1"/>
</dbReference>
<evidence type="ECO:0000256" key="2">
    <source>
        <dbReference type="ARBA" id="ARBA00022553"/>
    </source>
</evidence>
<dbReference type="InterPro" id="IPR042548">
    <property type="entry name" value="NCAP_aCoV"/>
</dbReference>
<comment type="function">
    <text evidence="11">Packages the positive strand viral genome RNA into a helical ribonucleocapsid (RNP) and plays a fundamental role during virion assembly through its interactions with the viral genome and membrane protein M. Plays an important role in enhancing the efficiency of subgenomic viral RNA transcription as well as viral replication.</text>
</comment>
<dbReference type="InterPro" id="IPR037179">
    <property type="entry name" value="Nucleocapsid_C"/>
</dbReference>
<gene>
    <name evidence="17" type="primary">N</name>
</gene>
<comment type="subcellular location">
    <subcellularLocation>
        <location evidence="1">Host cell</location>
    </subcellularLocation>
    <subcellularLocation>
        <location evidence="11">Virion</location>
    </subcellularLocation>
    <text evidence="11">Located inside the virion, complexed with the viral RNA. Probably associates with ER-derived membranes where it participates in viral RNA synthesis and virus budding.</text>
</comment>
<keyword evidence="9" id="KW-0804">Transcription</keyword>
<evidence type="ECO:0000313" key="17">
    <source>
        <dbReference type="EMBL" id="WCC62857.1"/>
    </source>
</evidence>
<dbReference type="InterPro" id="IPR001218">
    <property type="entry name" value="Nucleocap_CoV"/>
</dbReference>
<feature type="compositionally biased region" description="Basic and acidic residues" evidence="14">
    <location>
        <begin position="264"/>
        <end position="277"/>
    </location>
</feature>
<dbReference type="Pfam" id="PF00937">
    <property type="entry name" value="CoV_nucleocap"/>
    <property type="match status" value="1"/>
</dbReference>
<dbReference type="GO" id="GO:0003723">
    <property type="term" value="F:RNA binding"/>
    <property type="evidence" value="ECO:0007669"/>
    <property type="project" value="UniProtKB-UniRule"/>
</dbReference>
<evidence type="ECO:0000259" key="15">
    <source>
        <dbReference type="PROSITE" id="PS51928"/>
    </source>
</evidence>
<feature type="modified residue" description="Phosphoserine; by host" evidence="12">
    <location>
        <position position="119"/>
    </location>
</feature>
<evidence type="ECO:0000256" key="1">
    <source>
        <dbReference type="ARBA" id="ARBA00004340"/>
    </source>
</evidence>